<dbReference type="Proteomes" id="UP001227964">
    <property type="component" value="Unassembled WGS sequence"/>
</dbReference>
<dbReference type="Pfam" id="PF01926">
    <property type="entry name" value="MMR_HSR1"/>
    <property type="match status" value="1"/>
</dbReference>
<dbReference type="RefSeq" id="WP_285392154.1">
    <property type="nucleotide sequence ID" value="NZ_JASSVS010000009.1"/>
</dbReference>
<evidence type="ECO:0000313" key="2">
    <source>
        <dbReference type="EMBL" id="MDL0432689.1"/>
    </source>
</evidence>
<keyword evidence="3" id="KW-1185">Reference proteome</keyword>
<sequence length="476" mass="53589">MMRAPVFAVVGHPNKGKSSIVATLSQNDAIAIALEPGTTRQCQEYPLTVDGQILYTLVDTPGFQRPRRVLEWLEAHSVTASDRAETVRAFVIQHRGDGGFTDECELLTPLIEGAGIIYVVDGSVPYSAQHEAEMTILRWTGRPSLALINSIGEDDYSDTWTMALGQFFQVVRKFDAVRAPFQQHISLLRAFGQLEPAWEEPLEKATAFLLAQRRQRRTEAAALIARTLEEMMSFREKRTLTTLQTSELSDEELARQLRASWYHNQRKREQHLRIAIEKLYEHHRVERQEAELEWHNEHDLFSEDSRKAWGVNRRYLATAGFGAGAVGGAGVDALALGHSLGAGTLVGGLIGAAGSYFYGDRLTLPVLNTGVLSNGLRTATFGPVQDSQFGYVVLGRAINHWWHISHRNHAGRELLDLAPADNHWLEHLDRANRQIIHRALERCRKQRALDDRTRMALTTAIEQAMGAYDDWRLNRT</sequence>
<dbReference type="EMBL" id="JASSVS010000009">
    <property type="protein sequence ID" value="MDL0432689.1"/>
    <property type="molecule type" value="Genomic_DNA"/>
</dbReference>
<protein>
    <submittedName>
        <fullName evidence="2">GTPase/DUF3482 domain-containing protein</fullName>
    </submittedName>
</protein>
<comment type="caution">
    <text evidence="2">The sequence shown here is derived from an EMBL/GenBank/DDBJ whole genome shotgun (WGS) entry which is preliminary data.</text>
</comment>
<dbReference type="InterPro" id="IPR027417">
    <property type="entry name" value="P-loop_NTPase"/>
</dbReference>
<accession>A0ABT7IHV1</accession>
<name>A0ABT7IHV1_9GAMM</name>
<evidence type="ECO:0000313" key="3">
    <source>
        <dbReference type="Proteomes" id="UP001227964"/>
    </source>
</evidence>
<reference evidence="2 3" key="1">
    <citation type="submission" date="2023-06" db="EMBL/GenBank/DDBJ databases">
        <title>Marinobacter azerbaijanicus a moderately halophilic, isolated from Urmia Lake in Azerbaijan region of Iran.</title>
        <authorList>
            <person name="Sanchez-Porro C."/>
            <person name="Aghdam E.M."/>
            <person name="Saheb S.M."/>
            <person name="Tarhriz V."/>
            <person name="Kazemi E."/>
            <person name="Ammozegar M.A."/>
            <person name="Ventosa A."/>
            <person name="Hejazi M.S."/>
        </authorList>
    </citation>
    <scope>NUCLEOTIDE SEQUENCE [LARGE SCALE GENOMIC DNA]</scope>
    <source>
        <strain evidence="2 3">TBZ242</strain>
    </source>
</reference>
<feature type="domain" description="G" evidence="1">
    <location>
        <begin position="7"/>
        <end position="93"/>
    </location>
</feature>
<dbReference type="PANTHER" id="PTHR42714">
    <property type="entry name" value="TRNA MODIFICATION GTPASE GTPBP3"/>
    <property type="match status" value="1"/>
</dbReference>
<dbReference type="PANTHER" id="PTHR42714:SF7">
    <property type="entry name" value="G DOMAIN-CONTAINING PROTEIN"/>
    <property type="match status" value="1"/>
</dbReference>
<dbReference type="Pfam" id="PF11981">
    <property type="entry name" value="DUF3482"/>
    <property type="match status" value="1"/>
</dbReference>
<dbReference type="InterPro" id="IPR021871">
    <property type="entry name" value="DUF3482"/>
</dbReference>
<organism evidence="2 3">
    <name type="scientific">Marinobacter azerbaijanicus</name>
    <dbReference type="NCBI Taxonomy" id="3050455"/>
    <lineage>
        <taxon>Bacteria</taxon>
        <taxon>Pseudomonadati</taxon>
        <taxon>Pseudomonadota</taxon>
        <taxon>Gammaproteobacteria</taxon>
        <taxon>Pseudomonadales</taxon>
        <taxon>Marinobacteraceae</taxon>
        <taxon>Marinobacter</taxon>
    </lineage>
</organism>
<evidence type="ECO:0000259" key="1">
    <source>
        <dbReference type="Pfam" id="PF01926"/>
    </source>
</evidence>
<gene>
    <name evidence="2" type="ORF">QPM17_16225</name>
</gene>
<proteinExistence type="predicted"/>
<dbReference type="Gene3D" id="3.40.50.300">
    <property type="entry name" value="P-loop containing nucleotide triphosphate hydrolases"/>
    <property type="match status" value="1"/>
</dbReference>
<dbReference type="SUPFAM" id="SSF52540">
    <property type="entry name" value="P-loop containing nucleoside triphosphate hydrolases"/>
    <property type="match status" value="1"/>
</dbReference>
<dbReference type="InterPro" id="IPR006073">
    <property type="entry name" value="GTP-bd"/>
</dbReference>